<accession>A0ABW8SGE8</accession>
<protein>
    <submittedName>
        <fullName evidence="2">Crp/Fnr family transcriptional regulator</fullName>
    </submittedName>
</protein>
<dbReference type="Pfam" id="PF00027">
    <property type="entry name" value="cNMP_binding"/>
    <property type="match status" value="1"/>
</dbReference>
<keyword evidence="3" id="KW-1185">Reference proteome</keyword>
<dbReference type="Proteomes" id="UP001623660">
    <property type="component" value="Unassembled WGS sequence"/>
</dbReference>
<reference evidence="2 3" key="1">
    <citation type="submission" date="2024-11" db="EMBL/GenBank/DDBJ databases">
        <authorList>
            <person name="Heng Y.C."/>
            <person name="Lim A.C.H."/>
            <person name="Lee J.K.Y."/>
            <person name="Kittelmann S."/>
        </authorList>
    </citation>
    <scope>NUCLEOTIDE SEQUENCE [LARGE SCALE GENOMIC DNA]</scope>
    <source>
        <strain evidence="2 3">WILCCON 0269</strain>
    </source>
</reference>
<dbReference type="RefSeq" id="WP_406791169.1">
    <property type="nucleotide sequence ID" value="NZ_JBJHZX010000006.1"/>
</dbReference>
<proteinExistence type="predicted"/>
<dbReference type="EMBL" id="JBJHZX010000006">
    <property type="protein sequence ID" value="MFL0195050.1"/>
    <property type="molecule type" value="Genomic_DNA"/>
</dbReference>
<dbReference type="InterPro" id="IPR018490">
    <property type="entry name" value="cNMP-bd_dom_sf"/>
</dbReference>
<dbReference type="InterPro" id="IPR014710">
    <property type="entry name" value="RmlC-like_jellyroll"/>
</dbReference>
<comment type="caution">
    <text evidence="2">The sequence shown here is derived from an EMBL/GenBank/DDBJ whole genome shotgun (WGS) entry which is preliminary data.</text>
</comment>
<sequence>MNNKFTLKIEQILKHYKKYINEETLNKLVDFNKSITIKKGSIIPTEHKVYLLLSGIIRGYYLDMDGNDVTHLFIFEGSIYGSDFLTIDKPHVCNFETLVECTAIELNRTVLLNQIRTHQGLMMAYINMLEESLKQKILREIDLVTKTATERYLDLKKKYPDIDKKVSHAYIASYLGITPVSLSRIRRVIREEN</sequence>
<organism evidence="2 3">
    <name type="scientific">Candidatus Clostridium eludens</name>
    <dbReference type="NCBI Taxonomy" id="3381663"/>
    <lineage>
        <taxon>Bacteria</taxon>
        <taxon>Bacillati</taxon>
        <taxon>Bacillota</taxon>
        <taxon>Clostridia</taxon>
        <taxon>Eubacteriales</taxon>
        <taxon>Clostridiaceae</taxon>
        <taxon>Clostridium</taxon>
    </lineage>
</organism>
<evidence type="ECO:0000313" key="2">
    <source>
        <dbReference type="EMBL" id="MFL0195050.1"/>
    </source>
</evidence>
<dbReference type="InterPro" id="IPR000595">
    <property type="entry name" value="cNMP-bd_dom"/>
</dbReference>
<feature type="domain" description="Cyclic nucleotide-binding" evidence="1">
    <location>
        <begin position="48"/>
        <end position="118"/>
    </location>
</feature>
<evidence type="ECO:0000313" key="3">
    <source>
        <dbReference type="Proteomes" id="UP001623660"/>
    </source>
</evidence>
<gene>
    <name evidence="2" type="ORF">ACJDU8_05595</name>
</gene>
<dbReference type="SUPFAM" id="SSF51206">
    <property type="entry name" value="cAMP-binding domain-like"/>
    <property type="match status" value="1"/>
</dbReference>
<dbReference type="Gene3D" id="2.60.120.10">
    <property type="entry name" value="Jelly Rolls"/>
    <property type="match status" value="1"/>
</dbReference>
<dbReference type="CDD" id="cd00038">
    <property type="entry name" value="CAP_ED"/>
    <property type="match status" value="1"/>
</dbReference>
<name>A0ABW8SGE8_9CLOT</name>
<evidence type="ECO:0000259" key="1">
    <source>
        <dbReference type="Pfam" id="PF00027"/>
    </source>
</evidence>